<comment type="caution">
    <text evidence="2">The sequence shown here is derived from an EMBL/GenBank/DDBJ whole genome shotgun (WGS) entry which is preliminary data.</text>
</comment>
<dbReference type="SUPFAM" id="SSF46785">
    <property type="entry name" value="Winged helix' DNA-binding domain"/>
    <property type="match status" value="1"/>
</dbReference>
<dbReference type="InterPro" id="IPR039422">
    <property type="entry name" value="MarR/SlyA-like"/>
</dbReference>
<sequence>MSSIQVGCHLVDQVLEFVLAVKAAHREINRRFSEALRPLGITVVQAEAILILADDQPLTLGELGTRLIAETGNPSRLADRLQAAGLIHRQPSPHDRRNIELTLTPYGREMATRIQQARQPLLDWGRTLLNDSQFAAATVALHRVRDQS</sequence>
<dbReference type="PROSITE" id="PS50995">
    <property type="entry name" value="HTH_MARR_2"/>
    <property type="match status" value="1"/>
</dbReference>
<dbReference type="SMART" id="SM00347">
    <property type="entry name" value="HTH_MARR"/>
    <property type="match status" value="1"/>
</dbReference>
<dbReference type="OrthoDB" id="2600321at2"/>
<evidence type="ECO:0000313" key="3">
    <source>
        <dbReference type="Proteomes" id="UP000294543"/>
    </source>
</evidence>
<evidence type="ECO:0000259" key="1">
    <source>
        <dbReference type="PROSITE" id="PS50995"/>
    </source>
</evidence>
<dbReference type="GO" id="GO:0006950">
    <property type="term" value="P:response to stress"/>
    <property type="evidence" value="ECO:0007669"/>
    <property type="project" value="TreeGrafter"/>
</dbReference>
<proteinExistence type="predicted"/>
<gene>
    <name evidence="2" type="ORF">E1294_14190</name>
</gene>
<dbReference type="PRINTS" id="PR00598">
    <property type="entry name" value="HTHMARR"/>
</dbReference>
<feature type="domain" description="HTH marR-type" evidence="1">
    <location>
        <begin position="14"/>
        <end position="146"/>
    </location>
</feature>
<dbReference type="InterPro" id="IPR036390">
    <property type="entry name" value="WH_DNA-bd_sf"/>
</dbReference>
<dbReference type="Gene3D" id="1.10.10.10">
    <property type="entry name" value="Winged helix-like DNA-binding domain superfamily/Winged helix DNA-binding domain"/>
    <property type="match status" value="1"/>
</dbReference>
<organism evidence="2 3">
    <name type="scientific">Nonomuraea diastatica</name>
    <dbReference type="NCBI Taxonomy" id="1848329"/>
    <lineage>
        <taxon>Bacteria</taxon>
        <taxon>Bacillati</taxon>
        <taxon>Actinomycetota</taxon>
        <taxon>Actinomycetes</taxon>
        <taxon>Streptosporangiales</taxon>
        <taxon>Streptosporangiaceae</taxon>
        <taxon>Nonomuraea</taxon>
    </lineage>
</organism>
<protein>
    <submittedName>
        <fullName evidence="2">MarR family transcriptional regulator</fullName>
    </submittedName>
</protein>
<dbReference type="InterPro" id="IPR036388">
    <property type="entry name" value="WH-like_DNA-bd_sf"/>
</dbReference>
<evidence type="ECO:0000313" key="2">
    <source>
        <dbReference type="EMBL" id="TDD21632.1"/>
    </source>
</evidence>
<dbReference type="EMBL" id="SMKP01000033">
    <property type="protein sequence ID" value="TDD21632.1"/>
    <property type="molecule type" value="Genomic_DNA"/>
</dbReference>
<accession>A0A4R4WVH0</accession>
<dbReference type="GO" id="GO:0003700">
    <property type="term" value="F:DNA-binding transcription factor activity"/>
    <property type="evidence" value="ECO:0007669"/>
    <property type="project" value="InterPro"/>
</dbReference>
<dbReference type="InterPro" id="IPR000835">
    <property type="entry name" value="HTH_MarR-typ"/>
</dbReference>
<reference evidence="2 3" key="1">
    <citation type="submission" date="2019-03" db="EMBL/GenBank/DDBJ databases">
        <title>Draft genome sequences of novel Actinobacteria.</title>
        <authorList>
            <person name="Sahin N."/>
            <person name="Ay H."/>
            <person name="Saygin H."/>
        </authorList>
    </citation>
    <scope>NUCLEOTIDE SEQUENCE [LARGE SCALE GENOMIC DNA]</scope>
    <source>
        <strain evidence="2 3">KC712</strain>
    </source>
</reference>
<keyword evidence="3" id="KW-1185">Reference proteome</keyword>
<name>A0A4R4WVH0_9ACTN</name>
<dbReference type="PANTHER" id="PTHR33164:SF43">
    <property type="entry name" value="HTH-TYPE TRANSCRIPTIONAL REPRESSOR YETL"/>
    <property type="match status" value="1"/>
</dbReference>
<dbReference type="PANTHER" id="PTHR33164">
    <property type="entry name" value="TRANSCRIPTIONAL REGULATOR, MARR FAMILY"/>
    <property type="match status" value="1"/>
</dbReference>
<dbReference type="AlphaFoldDB" id="A0A4R4WVH0"/>
<dbReference type="Proteomes" id="UP000294543">
    <property type="component" value="Unassembled WGS sequence"/>
</dbReference>
<dbReference type="Pfam" id="PF12802">
    <property type="entry name" value="MarR_2"/>
    <property type="match status" value="1"/>
</dbReference>